<evidence type="ECO:0000256" key="2">
    <source>
        <dbReference type="ARBA" id="ARBA00008932"/>
    </source>
</evidence>
<keyword evidence="4" id="KW-1133">Transmembrane helix</keyword>
<keyword evidence="7" id="KW-0175">Coiled coil</keyword>
<evidence type="ECO:0000256" key="6">
    <source>
        <dbReference type="RuleBase" id="RU003425"/>
    </source>
</evidence>
<organism evidence="9 10">
    <name type="scientific">Elaeophora elaphi</name>
    <dbReference type="NCBI Taxonomy" id="1147741"/>
    <lineage>
        <taxon>Eukaryota</taxon>
        <taxon>Metazoa</taxon>
        <taxon>Ecdysozoa</taxon>
        <taxon>Nematoda</taxon>
        <taxon>Chromadorea</taxon>
        <taxon>Rhabditida</taxon>
        <taxon>Spirurina</taxon>
        <taxon>Spiruromorpha</taxon>
        <taxon>Filarioidea</taxon>
        <taxon>Onchocercidae</taxon>
        <taxon>Elaeophora</taxon>
    </lineage>
</organism>
<proteinExistence type="inferred from homology"/>
<dbReference type="InterPro" id="IPR000535">
    <property type="entry name" value="MSP_dom"/>
</dbReference>
<keyword evidence="6" id="KW-0206">Cytoskeleton</keyword>
<comment type="similarity">
    <text evidence="2">Belongs to the VAMP-associated protein (VAP) (TC 9.B.17) family.</text>
</comment>
<evidence type="ECO:0000313" key="9">
    <source>
        <dbReference type="Proteomes" id="UP000050640"/>
    </source>
</evidence>
<keyword evidence="6" id="KW-0963">Cytoplasm</keyword>
<reference evidence="10" key="1">
    <citation type="submission" date="2016-04" db="UniProtKB">
        <authorList>
            <consortium name="WormBaseParasite"/>
        </authorList>
    </citation>
    <scope>IDENTIFICATION</scope>
</reference>
<dbReference type="AlphaFoldDB" id="A0A0R3RFP8"/>
<dbReference type="WBParaSite" id="EEL_0000019301-mRNA-1">
    <property type="protein sequence ID" value="EEL_0000019301-mRNA-1"/>
    <property type="gene ID" value="EEL_0000019301"/>
</dbReference>
<dbReference type="InterPro" id="IPR016763">
    <property type="entry name" value="VAP"/>
</dbReference>
<dbReference type="PANTHER" id="PTHR10809">
    <property type="entry name" value="VESICLE-ASSOCIATED MEMBRANE PROTEIN-ASSOCIATED PROTEIN"/>
    <property type="match status" value="1"/>
</dbReference>
<dbReference type="GO" id="GO:0005886">
    <property type="term" value="C:plasma membrane"/>
    <property type="evidence" value="ECO:0007669"/>
    <property type="project" value="TreeGrafter"/>
</dbReference>
<feature type="coiled-coil region" evidence="7">
    <location>
        <begin position="187"/>
        <end position="228"/>
    </location>
</feature>
<evidence type="ECO:0000256" key="3">
    <source>
        <dbReference type="ARBA" id="ARBA00022692"/>
    </source>
</evidence>
<keyword evidence="3" id="KW-0812">Transmembrane</keyword>
<dbReference type="GO" id="GO:0033149">
    <property type="term" value="F:FFAT motif binding"/>
    <property type="evidence" value="ECO:0007669"/>
    <property type="project" value="TreeGrafter"/>
</dbReference>
<comment type="subcellular location">
    <subcellularLocation>
        <location evidence="1">Membrane</location>
        <topology evidence="1">Single-pass type IV membrane protein</topology>
    </subcellularLocation>
</comment>
<dbReference type="PANTHER" id="PTHR10809:SF6">
    <property type="entry name" value="AT11025P-RELATED"/>
    <property type="match status" value="1"/>
</dbReference>
<dbReference type="Pfam" id="PF00635">
    <property type="entry name" value="Motile_Sperm"/>
    <property type="match status" value="1"/>
</dbReference>
<dbReference type="Gene3D" id="2.60.40.10">
    <property type="entry name" value="Immunoglobulins"/>
    <property type="match status" value="1"/>
</dbReference>
<evidence type="ECO:0000256" key="7">
    <source>
        <dbReference type="SAM" id="Coils"/>
    </source>
</evidence>
<feature type="domain" description="MSP" evidence="8">
    <location>
        <begin position="7"/>
        <end position="143"/>
    </location>
</feature>
<keyword evidence="9" id="KW-1185">Reference proteome</keyword>
<dbReference type="STRING" id="1147741.A0A0R3RFP8"/>
<evidence type="ECO:0000256" key="5">
    <source>
        <dbReference type="ARBA" id="ARBA00023136"/>
    </source>
</evidence>
<evidence type="ECO:0000313" key="10">
    <source>
        <dbReference type="WBParaSite" id="EEL_0000019301-mRNA-1"/>
    </source>
</evidence>
<evidence type="ECO:0000259" key="8">
    <source>
        <dbReference type="PROSITE" id="PS50202"/>
    </source>
</evidence>
<dbReference type="GO" id="GO:0005789">
    <property type="term" value="C:endoplasmic reticulum membrane"/>
    <property type="evidence" value="ECO:0007669"/>
    <property type="project" value="InterPro"/>
</dbReference>
<dbReference type="GO" id="GO:0090158">
    <property type="term" value="P:endoplasmic reticulum membrane organization"/>
    <property type="evidence" value="ECO:0007669"/>
    <property type="project" value="TreeGrafter"/>
</dbReference>
<dbReference type="GO" id="GO:0061817">
    <property type="term" value="P:endoplasmic reticulum-plasma membrane tethering"/>
    <property type="evidence" value="ECO:0007669"/>
    <property type="project" value="TreeGrafter"/>
</dbReference>
<keyword evidence="5" id="KW-0472">Membrane</keyword>
<name>A0A0R3RFP8_9BILA</name>
<dbReference type="InterPro" id="IPR008962">
    <property type="entry name" value="PapD-like_sf"/>
</dbReference>
<evidence type="ECO:0000256" key="1">
    <source>
        <dbReference type="ARBA" id="ARBA00004211"/>
    </source>
</evidence>
<dbReference type="InterPro" id="IPR013783">
    <property type="entry name" value="Ig-like_fold"/>
</dbReference>
<accession>A0A0R3RFP8</accession>
<evidence type="ECO:0000256" key="4">
    <source>
        <dbReference type="ARBA" id="ARBA00022989"/>
    </source>
</evidence>
<dbReference type="SUPFAM" id="SSF49354">
    <property type="entry name" value="PapD-like"/>
    <property type="match status" value="1"/>
</dbReference>
<comment type="function">
    <text evidence="6">Central component in molecular interactions underlying sperm crawling. Forms an extensive filament system that extends from sperm villipoda, along the leading edge of the pseudopod.</text>
</comment>
<protein>
    <recommendedName>
        <fullName evidence="6">Major sperm protein</fullName>
    </recommendedName>
</protein>
<dbReference type="Proteomes" id="UP000050640">
    <property type="component" value="Unplaced"/>
</dbReference>
<sequence>MSRTLQVLTIEPSNELVFKGRYKIRKSRHLKMANDFAFPGPFNDVVTCQMRLTNPTERQVKTTAPKQYCVRPNSGVLSPGEMCNVAVMLQPFDASSNVEMEHTKHKFMVQSVYAPPGDLSLDSIWKNAQPSELMDSKLRVVFEHPPAAEYGGDKTPPRVSSESKPAAGGYTAVSFTALDFTELIQIYENMDAEVRRVIEEKNRVEAVKASLERDNNNLKARLAALEAIPQVTGNQTSEGGITVLQVSCHILLLFKFFNYFLTR</sequence>
<dbReference type="PROSITE" id="PS50202">
    <property type="entry name" value="MSP"/>
    <property type="match status" value="1"/>
</dbReference>